<feature type="chain" id="PRO_5024416673" evidence="4">
    <location>
        <begin position="26"/>
        <end position="532"/>
    </location>
</feature>
<evidence type="ECO:0000313" key="6">
    <source>
        <dbReference type="EMBL" id="KAA5611145.1"/>
    </source>
</evidence>
<dbReference type="PROSITE" id="PS51257">
    <property type="entry name" value="PROKAR_LIPOPROTEIN"/>
    <property type="match status" value="1"/>
</dbReference>
<dbReference type="InterPro" id="IPR039424">
    <property type="entry name" value="SBP_5"/>
</dbReference>
<organism evidence="6 7">
    <name type="scientific">Rhodovastum atsumiense</name>
    <dbReference type="NCBI Taxonomy" id="504468"/>
    <lineage>
        <taxon>Bacteria</taxon>
        <taxon>Pseudomonadati</taxon>
        <taxon>Pseudomonadota</taxon>
        <taxon>Alphaproteobacteria</taxon>
        <taxon>Acetobacterales</taxon>
        <taxon>Acetobacteraceae</taxon>
        <taxon>Rhodovastum</taxon>
    </lineage>
</organism>
<dbReference type="GO" id="GO:1904680">
    <property type="term" value="F:peptide transmembrane transporter activity"/>
    <property type="evidence" value="ECO:0007669"/>
    <property type="project" value="TreeGrafter"/>
</dbReference>
<evidence type="ECO:0000259" key="5">
    <source>
        <dbReference type="Pfam" id="PF00496"/>
    </source>
</evidence>
<evidence type="ECO:0000256" key="4">
    <source>
        <dbReference type="SAM" id="SignalP"/>
    </source>
</evidence>
<evidence type="ECO:0000256" key="1">
    <source>
        <dbReference type="ARBA" id="ARBA00004418"/>
    </source>
</evidence>
<comment type="similarity">
    <text evidence="2">Belongs to the bacterial solute-binding protein 5 family.</text>
</comment>
<evidence type="ECO:0000256" key="3">
    <source>
        <dbReference type="ARBA" id="ARBA00022729"/>
    </source>
</evidence>
<name>A0A5M6IUQ7_9PROT</name>
<comment type="caution">
    <text evidence="6">The sequence shown here is derived from an EMBL/GenBank/DDBJ whole genome shotgun (WGS) entry which is preliminary data.</text>
</comment>
<dbReference type="SUPFAM" id="SSF53850">
    <property type="entry name" value="Periplasmic binding protein-like II"/>
    <property type="match status" value="1"/>
</dbReference>
<dbReference type="Gene3D" id="3.40.190.10">
    <property type="entry name" value="Periplasmic binding protein-like II"/>
    <property type="match status" value="1"/>
</dbReference>
<dbReference type="PROSITE" id="PS01040">
    <property type="entry name" value="SBP_BACTERIAL_5"/>
    <property type="match status" value="1"/>
</dbReference>
<keyword evidence="3 4" id="KW-0732">Signal</keyword>
<keyword evidence="7" id="KW-1185">Reference proteome</keyword>
<comment type="subcellular location">
    <subcellularLocation>
        <location evidence="1">Periplasm</location>
    </subcellularLocation>
</comment>
<evidence type="ECO:0000256" key="2">
    <source>
        <dbReference type="ARBA" id="ARBA00005695"/>
    </source>
</evidence>
<dbReference type="PANTHER" id="PTHR30290:SF38">
    <property type="entry name" value="D,D-DIPEPTIDE-BINDING PERIPLASMIC PROTEIN DDPA-RELATED"/>
    <property type="match status" value="1"/>
</dbReference>
<proteinExistence type="inferred from homology"/>
<dbReference type="FunFam" id="3.40.190.10:FF:000036">
    <property type="entry name" value="Dipeptide ABC transporter, substrate-binding protein"/>
    <property type="match status" value="1"/>
</dbReference>
<dbReference type="AlphaFoldDB" id="A0A5M6IUQ7"/>
<dbReference type="EMBL" id="VWPK01000024">
    <property type="protein sequence ID" value="KAA5611145.1"/>
    <property type="molecule type" value="Genomic_DNA"/>
</dbReference>
<dbReference type="Gene3D" id="3.90.76.10">
    <property type="entry name" value="Dipeptide-binding Protein, Domain 1"/>
    <property type="match status" value="1"/>
</dbReference>
<dbReference type="InterPro" id="IPR030678">
    <property type="entry name" value="Peptide/Ni-bd"/>
</dbReference>
<dbReference type="Gene3D" id="3.10.105.10">
    <property type="entry name" value="Dipeptide-binding Protein, Domain 3"/>
    <property type="match status" value="1"/>
</dbReference>
<dbReference type="FunFam" id="3.10.105.10:FF:000002">
    <property type="entry name" value="Dipeptide ABC transporter, substrate-binding protein"/>
    <property type="match status" value="1"/>
</dbReference>
<dbReference type="RefSeq" id="WP_150041884.1">
    <property type="nucleotide sequence ID" value="NZ_VWPK01000024.1"/>
</dbReference>
<feature type="signal peptide" evidence="4">
    <location>
        <begin position="1"/>
        <end position="25"/>
    </location>
</feature>
<protein>
    <submittedName>
        <fullName evidence="6">ABC transporter substrate-binding protein</fullName>
    </submittedName>
</protein>
<sequence>MKTNRMGAIAGAAMLACLLGGQAQAKTLVYCSEGSPENFNPMLNTTGTTFNANLPIYNRLTEFRHGSTEVEPGLAEKWDVSDDGRVFTFHLRHNVKWHSNKNFKPTRNFNADDVIFSFERQWKDSNPYHKVSGGGYDYFADMGMPKLLESIERVDDYTVKFTLKEPQAPFLANLAMDFASIQSKEYADALLKLGKPELIDQEPIGTGPFEFVAYQKDSTIRYRAFAPYWHGKPKLDALVFSITKDPAVRLAKLRANECQVMPYPNPADLESIRQDPKLQLLSQPGLNIGYLAFNNLKAPFTDKRVRQAINYAIDKKAILTAIYQGAGTPAKNLIPPTLWGYNDQVPEQAYDPAKARALLAEAGFPNGFETTLWAMPVQRPYNPDARRMAELIQADLAKIGVKASIVSYEWGEYRKRLQNAEHGLALFGWTGDNGDPDNFFTPLAGCDAARIGGGSVSKWCNQDFEALIRKAAQVPVQAERAKLYQQAQLVMREEQPFFLVAHSVVFWPVRKEVVGFKMSPFGRVQFEPVDLK</sequence>
<dbReference type="GO" id="GO:0043190">
    <property type="term" value="C:ATP-binding cassette (ABC) transporter complex"/>
    <property type="evidence" value="ECO:0007669"/>
    <property type="project" value="InterPro"/>
</dbReference>
<dbReference type="CDD" id="cd08493">
    <property type="entry name" value="PBP2_DppA_like"/>
    <property type="match status" value="1"/>
</dbReference>
<dbReference type="InterPro" id="IPR023765">
    <property type="entry name" value="SBP_5_CS"/>
</dbReference>
<dbReference type="OrthoDB" id="9803988at2"/>
<reference evidence="6 7" key="1">
    <citation type="submission" date="2019-09" db="EMBL/GenBank/DDBJ databases">
        <title>Genome sequence of Rhodovastum atsumiense, a diverse member of the Acetobacteraceae family of non-sulfur purple photosynthetic bacteria.</title>
        <authorList>
            <person name="Meyer T."/>
            <person name="Kyndt J."/>
        </authorList>
    </citation>
    <scope>NUCLEOTIDE SEQUENCE [LARGE SCALE GENOMIC DNA]</scope>
    <source>
        <strain evidence="6 7">DSM 21279</strain>
    </source>
</reference>
<gene>
    <name evidence="6" type="ORF">F1189_15850</name>
</gene>
<dbReference type="FunFam" id="3.90.76.10:FF:000002">
    <property type="entry name" value="Dipeptide ABC transporter, substrate-binding protein"/>
    <property type="match status" value="1"/>
</dbReference>
<evidence type="ECO:0000313" key="7">
    <source>
        <dbReference type="Proteomes" id="UP000325255"/>
    </source>
</evidence>
<dbReference type="InterPro" id="IPR000914">
    <property type="entry name" value="SBP_5_dom"/>
</dbReference>
<dbReference type="Pfam" id="PF00496">
    <property type="entry name" value="SBP_bac_5"/>
    <property type="match status" value="1"/>
</dbReference>
<dbReference type="Proteomes" id="UP000325255">
    <property type="component" value="Unassembled WGS sequence"/>
</dbReference>
<accession>A0A5M6IUQ7</accession>
<dbReference type="GO" id="GO:0042938">
    <property type="term" value="P:dipeptide transport"/>
    <property type="evidence" value="ECO:0007669"/>
    <property type="project" value="TreeGrafter"/>
</dbReference>
<feature type="domain" description="Solute-binding protein family 5" evidence="5">
    <location>
        <begin position="69"/>
        <end position="447"/>
    </location>
</feature>
<dbReference type="PANTHER" id="PTHR30290">
    <property type="entry name" value="PERIPLASMIC BINDING COMPONENT OF ABC TRANSPORTER"/>
    <property type="match status" value="1"/>
</dbReference>
<dbReference type="GO" id="GO:0030288">
    <property type="term" value="C:outer membrane-bounded periplasmic space"/>
    <property type="evidence" value="ECO:0007669"/>
    <property type="project" value="TreeGrafter"/>
</dbReference>
<dbReference type="PIRSF" id="PIRSF002741">
    <property type="entry name" value="MppA"/>
    <property type="match status" value="1"/>
</dbReference>